<dbReference type="GeneTree" id="ENSGT00510000046986"/>
<accession>A0A2J8RUB5</accession>
<keyword evidence="3" id="KW-0813">Transport</keyword>
<evidence type="ECO:0000256" key="12">
    <source>
        <dbReference type="ARBA" id="ARBA00023128"/>
    </source>
</evidence>
<evidence type="ECO:0000256" key="10">
    <source>
        <dbReference type="ARBA" id="ARBA00022990"/>
    </source>
</evidence>
<dbReference type="RefSeq" id="XP_009240837.1">
    <property type="nucleotide sequence ID" value="XM_009242562.4"/>
</dbReference>
<reference evidence="20" key="3">
    <citation type="submission" date="2025-09" db="UniProtKB">
        <authorList>
            <consortium name="Ensembl"/>
        </authorList>
    </citation>
    <scope>IDENTIFICATION</scope>
</reference>
<keyword evidence="9 19" id="KW-1133">Transmembrane helix</keyword>
<evidence type="ECO:0000313" key="21">
    <source>
        <dbReference type="Proteomes" id="UP000001595"/>
    </source>
</evidence>
<keyword evidence="10" id="KW-0007">Acetylation</keyword>
<keyword evidence="12" id="KW-0496">Mitochondrion</keyword>
<dbReference type="OrthoDB" id="8921675at2759"/>
<dbReference type="InterPro" id="IPR019344">
    <property type="entry name" value="F1F0-ATPsyn_F_prd"/>
</dbReference>
<dbReference type="GO" id="GO:0031965">
    <property type="term" value="C:nuclear membrane"/>
    <property type="evidence" value="ECO:0007669"/>
    <property type="project" value="Ensembl"/>
</dbReference>
<dbReference type="GO" id="GO:0042776">
    <property type="term" value="P:proton motive force-driven mitochondrial ATP synthesis"/>
    <property type="evidence" value="ECO:0007669"/>
    <property type="project" value="Ensembl"/>
</dbReference>
<dbReference type="HOGENOM" id="CLU_169781_0_0_1"/>
<evidence type="ECO:0000256" key="14">
    <source>
        <dbReference type="ARBA" id="ARBA00023310"/>
    </source>
</evidence>
<accession>H2PLJ1</accession>
<reference evidence="20" key="2">
    <citation type="submission" date="2025-08" db="UniProtKB">
        <authorList>
            <consortium name="Ensembl"/>
        </authorList>
    </citation>
    <scope>IDENTIFICATION</scope>
</reference>
<keyword evidence="7" id="KW-0375">Hydrogen ion transport</keyword>
<dbReference type="InParanoid" id="H2PLJ1"/>
<dbReference type="Ensembl" id="ENSPPYT00000020242.2">
    <property type="protein sequence ID" value="ENSPPYP00000019473.2"/>
    <property type="gene ID" value="ENSPPYG00000017379.2"/>
</dbReference>
<keyword evidence="4" id="KW-0138">CF(0)</keyword>
<evidence type="ECO:0000256" key="19">
    <source>
        <dbReference type="SAM" id="Phobius"/>
    </source>
</evidence>
<comment type="subunit">
    <text evidence="17">Component of the ATP synthase complex composed at least of ATP5F1A/subunit alpha, ATP5F1B/subunit beta, ATP5MC1/subunit c (homooctomer), MT-ATP6/subunit a, MT-ATP8/subunit 8, ATP5ME/subunit e, ATP5MF/subunit f, ATP5MG/subunit g, ATP5MK/subunit k, ATP5MJ/subunit j, ATP5F1C/subunit gamma, ATP5F1D/subunit delta, ATP5F1E/subunit epsilon, ATP5PF/subunit F6, ATP5PB/subunit b, ATP5PD/subunit d, ATP5PO/subunit OSCP. ATP synthase complex consists of a soluble F(1) head domain (subunits alpha(3) and beta(3)) - the catalytic core - and a membrane F(0) domain - the membrane proton channel (subunits c, a, 8, e, f, g, k and j). These two domains are linked by a central stalk (subunits gamma, delta, and epsilon) rotating inside the F1 region and a stationary peripheral stalk (subunits F6, b, d, and OSCP).</text>
</comment>
<protein>
    <recommendedName>
        <fullName evidence="18">ATP synthase F(0) complex subunit f, mitochondrial</fullName>
    </recommendedName>
    <alternativeName>
        <fullName evidence="15">ATP synthase membrane subunit f</fullName>
    </alternativeName>
</protein>
<evidence type="ECO:0000256" key="9">
    <source>
        <dbReference type="ARBA" id="ARBA00022989"/>
    </source>
</evidence>
<keyword evidence="13 19" id="KW-0472">Membrane</keyword>
<evidence type="ECO:0000256" key="2">
    <source>
        <dbReference type="ARBA" id="ARBA00005895"/>
    </source>
</evidence>
<evidence type="ECO:0000256" key="15">
    <source>
        <dbReference type="ARBA" id="ARBA00032201"/>
    </source>
</evidence>
<evidence type="ECO:0000256" key="4">
    <source>
        <dbReference type="ARBA" id="ARBA00022547"/>
    </source>
</evidence>
<dbReference type="GO" id="GO:0005743">
    <property type="term" value="C:mitochondrial inner membrane"/>
    <property type="evidence" value="ECO:0007669"/>
    <property type="project" value="UniProtKB-SubCell"/>
</dbReference>
<keyword evidence="5" id="KW-0597">Phosphoprotein</keyword>
<dbReference type="Proteomes" id="UP000001595">
    <property type="component" value="Chromosome 7"/>
</dbReference>
<feature type="transmembrane region" description="Helical" evidence="19">
    <location>
        <begin position="55"/>
        <end position="75"/>
    </location>
</feature>
<evidence type="ECO:0000256" key="6">
    <source>
        <dbReference type="ARBA" id="ARBA00022692"/>
    </source>
</evidence>
<evidence type="ECO:0000256" key="8">
    <source>
        <dbReference type="ARBA" id="ARBA00022792"/>
    </source>
</evidence>
<evidence type="ECO:0000256" key="11">
    <source>
        <dbReference type="ARBA" id="ARBA00023065"/>
    </source>
</evidence>
<proteinExistence type="inferred from homology"/>
<evidence type="ECO:0000256" key="18">
    <source>
        <dbReference type="ARBA" id="ARBA00070733"/>
    </source>
</evidence>
<dbReference type="Pfam" id="PF10206">
    <property type="entry name" value="WRW"/>
    <property type="match status" value="1"/>
</dbReference>
<name>H2PLJ1_PONAB</name>
<keyword evidence="6 19" id="KW-0812">Transmembrane</keyword>
<dbReference type="AlphaFoldDB" id="H2PLJ1"/>
<evidence type="ECO:0000256" key="5">
    <source>
        <dbReference type="ARBA" id="ARBA00022553"/>
    </source>
</evidence>
<evidence type="ECO:0000256" key="17">
    <source>
        <dbReference type="ARBA" id="ARBA00064647"/>
    </source>
</evidence>
<evidence type="ECO:0000256" key="1">
    <source>
        <dbReference type="ARBA" id="ARBA00004434"/>
    </source>
</evidence>
<gene>
    <name evidence="20" type="primary">ATP5MF</name>
</gene>
<dbReference type="GeneID" id="100173467"/>
<dbReference type="GO" id="GO:0045259">
    <property type="term" value="C:proton-transporting ATP synthase complex"/>
    <property type="evidence" value="ECO:0007669"/>
    <property type="project" value="UniProtKB-KW"/>
</dbReference>
<dbReference type="PANTHER" id="PTHR13080:SF16">
    <property type="entry name" value="ATP SYNTHASE SUBUNIT F, MITOCHONDRIAL"/>
    <property type="match status" value="1"/>
</dbReference>
<evidence type="ECO:0000313" key="20">
    <source>
        <dbReference type="Ensembl" id="ENSPPYP00000019473.2"/>
    </source>
</evidence>
<keyword evidence="14" id="KW-0066">ATP synthesis</keyword>
<sequence>MASVVPVKDKKLLEVKLGELPSWILMRDFSPSGIFGAFQRGYYRYYNKYINVKKGSISGITMVLACYVLFSYSFSYKHLKTPAGRSWAISEGNSQEGVV</sequence>
<keyword evidence="8" id="KW-0999">Mitochondrion inner membrane</keyword>
<dbReference type="FunCoup" id="H2PLJ1">
    <property type="interactions" value="1437"/>
</dbReference>
<keyword evidence="21" id="KW-1185">Reference proteome</keyword>
<dbReference type="CTD" id="9551"/>
<dbReference type="GO" id="GO:0046933">
    <property type="term" value="F:proton-transporting ATP synthase activity, rotational mechanism"/>
    <property type="evidence" value="ECO:0007669"/>
    <property type="project" value="Ensembl"/>
</dbReference>
<dbReference type="OMA" id="HKYVQPK"/>
<comment type="similarity">
    <text evidence="2">Belongs to the ATPase F chain family.</text>
</comment>
<reference evidence="20 21" key="1">
    <citation type="submission" date="2008-02" db="EMBL/GenBank/DDBJ databases">
        <title>A 6x draft sequence assembly of the Pongo pygmaeus abelii genome.</title>
        <authorList>
            <person name="Wilson R.K."/>
            <person name="Mardis E."/>
        </authorList>
    </citation>
    <scope>NUCLEOTIDE SEQUENCE [LARGE SCALE GENOMIC DNA]</scope>
</reference>
<organism evidence="20 21">
    <name type="scientific">Pongo abelii</name>
    <name type="common">Sumatran orangutan</name>
    <name type="synonym">Pongo pygmaeus abelii</name>
    <dbReference type="NCBI Taxonomy" id="9601"/>
    <lineage>
        <taxon>Eukaryota</taxon>
        <taxon>Metazoa</taxon>
        <taxon>Chordata</taxon>
        <taxon>Craniata</taxon>
        <taxon>Vertebrata</taxon>
        <taxon>Euteleostomi</taxon>
        <taxon>Mammalia</taxon>
        <taxon>Eutheria</taxon>
        <taxon>Euarchontoglires</taxon>
        <taxon>Primates</taxon>
        <taxon>Haplorrhini</taxon>
        <taxon>Catarrhini</taxon>
        <taxon>Hominidae</taxon>
        <taxon>Pongo</taxon>
    </lineage>
</organism>
<evidence type="ECO:0000256" key="13">
    <source>
        <dbReference type="ARBA" id="ARBA00023136"/>
    </source>
</evidence>
<dbReference type="PANTHER" id="PTHR13080">
    <property type="entry name" value="ATP SYNTHASE F CHAIN, MITOCHONDRIAL-RELATED"/>
    <property type="match status" value="1"/>
</dbReference>
<comment type="function">
    <text evidence="16">Subunit f, of the mitochondrial membrane ATP synthase complex (F(1)F(0) ATP synthase or Complex V) that produces ATP from ADP in the presence of a proton gradient across the membrane which is generated by electron transport complexes of the respiratory chain. ATP synthase complex consist of a soluble F(1) head domain - the catalytic core - and a membrane F(1) domain - the membrane proton channel. These two domains are linked by a central stalk rotating inside the F(1) region and a stationary peripheral stalk. During catalysis, ATP synthesis in the catalytic domain of F(1) is coupled via a rotary mechanism of the central stalk subunits to proton translocation. In vivo, can only synthesize ATP although its ATP hydrolase activity can be activated artificially in vitro. Part of the complex F(0) domain.</text>
</comment>
<keyword evidence="11" id="KW-0406">Ion transport</keyword>
<evidence type="ECO:0000256" key="3">
    <source>
        <dbReference type="ARBA" id="ARBA00022448"/>
    </source>
</evidence>
<comment type="subcellular location">
    <subcellularLocation>
        <location evidence="1">Mitochondrion inner membrane</location>
        <topology evidence="1">Single-pass membrane protein</topology>
    </subcellularLocation>
</comment>
<evidence type="ECO:0000256" key="16">
    <source>
        <dbReference type="ARBA" id="ARBA00054012"/>
    </source>
</evidence>
<evidence type="ECO:0000256" key="7">
    <source>
        <dbReference type="ARBA" id="ARBA00022781"/>
    </source>
</evidence>